<feature type="domain" description="RCC1-like" evidence="5">
    <location>
        <begin position="949"/>
        <end position="1370"/>
    </location>
</feature>
<proteinExistence type="predicted"/>
<evidence type="ECO:0000256" key="2">
    <source>
        <dbReference type="PROSITE-ProRule" id="PRU00235"/>
    </source>
</evidence>
<evidence type="ECO:0000256" key="3">
    <source>
        <dbReference type="SAM" id="MobiDB-lite"/>
    </source>
</evidence>
<feature type="compositionally biased region" description="Basic and acidic residues" evidence="3">
    <location>
        <begin position="840"/>
        <end position="849"/>
    </location>
</feature>
<feature type="repeat" description="RCC1" evidence="2">
    <location>
        <begin position="1202"/>
        <end position="1271"/>
    </location>
</feature>
<keyword evidence="4" id="KW-1133">Transmembrane helix</keyword>
<feature type="transmembrane region" description="Helical" evidence="4">
    <location>
        <begin position="378"/>
        <end position="399"/>
    </location>
</feature>
<dbReference type="SUPFAM" id="SSF52058">
    <property type="entry name" value="L domain-like"/>
    <property type="match status" value="1"/>
</dbReference>
<dbReference type="PROSITE" id="PS00626">
    <property type="entry name" value="RCC1_2"/>
    <property type="match status" value="2"/>
</dbReference>
<feature type="compositionally biased region" description="Polar residues" evidence="3">
    <location>
        <begin position="756"/>
        <end position="770"/>
    </location>
</feature>
<feature type="repeat" description="RCC1" evidence="2">
    <location>
        <begin position="1140"/>
        <end position="1201"/>
    </location>
</feature>
<name>A0A9Q0RRN9_BLOTA</name>
<feature type="compositionally biased region" description="Low complexity" evidence="3">
    <location>
        <begin position="604"/>
        <end position="617"/>
    </location>
</feature>
<evidence type="ECO:0000313" key="6">
    <source>
        <dbReference type="EMBL" id="KAJ6225758.1"/>
    </source>
</evidence>
<dbReference type="Gene3D" id="2.130.10.30">
    <property type="entry name" value="Regulator of chromosome condensation 1/beta-lactamase-inhibitor protein II"/>
    <property type="match status" value="1"/>
</dbReference>
<keyword evidence="4" id="KW-0472">Membrane</keyword>
<feature type="region of interest" description="Disordered" evidence="3">
    <location>
        <begin position="520"/>
        <end position="566"/>
    </location>
</feature>
<feature type="repeat" description="RCC1" evidence="2">
    <location>
        <begin position="947"/>
        <end position="1002"/>
    </location>
</feature>
<gene>
    <name evidence="6" type="ORF">RDWZM_004303</name>
</gene>
<dbReference type="OMA" id="FEPHEND"/>
<dbReference type="PANTHER" id="PTHR22872:SF9">
    <property type="entry name" value="X-LINKED RETINITIS PIGMENTOSA GTPASE REGULATOR"/>
    <property type="match status" value="1"/>
</dbReference>
<evidence type="ECO:0000259" key="5">
    <source>
        <dbReference type="Pfam" id="PF25390"/>
    </source>
</evidence>
<dbReference type="Pfam" id="PF25390">
    <property type="entry name" value="WD40_RLD"/>
    <property type="match status" value="1"/>
</dbReference>
<dbReference type="PRINTS" id="PR00633">
    <property type="entry name" value="RCCNDNSATION"/>
</dbReference>
<keyword evidence="1" id="KW-0677">Repeat</keyword>
<dbReference type="EMBL" id="JAPWDV010000001">
    <property type="protein sequence ID" value="KAJ6225758.1"/>
    <property type="molecule type" value="Genomic_DNA"/>
</dbReference>
<dbReference type="InterPro" id="IPR058923">
    <property type="entry name" value="RCC1-like_dom"/>
</dbReference>
<feature type="compositionally biased region" description="Low complexity" evidence="3">
    <location>
        <begin position="425"/>
        <end position="435"/>
    </location>
</feature>
<evidence type="ECO:0000256" key="1">
    <source>
        <dbReference type="ARBA" id="ARBA00022737"/>
    </source>
</evidence>
<feature type="region of interest" description="Disordered" evidence="3">
    <location>
        <begin position="1021"/>
        <end position="1040"/>
    </location>
</feature>
<dbReference type="Pfam" id="PF13306">
    <property type="entry name" value="LRR_5"/>
    <property type="match status" value="1"/>
</dbReference>
<dbReference type="Gene3D" id="3.80.10.10">
    <property type="entry name" value="Ribonuclease Inhibitor"/>
    <property type="match status" value="1"/>
</dbReference>
<comment type="caution">
    <text evidence="6">The sequence shown here is derived from an EMBL/GenBank/DDBJ whole genome shotgun (WGS) entry which is preliminary data.</text>
</comment>
<feature type="region of interest" description="Disordered" evidence="3">
    <location>
        <begin position="596"/>
        <end position="795"/>
    </location>
</feature>
<organism evidence="6 7">
    <name type="scientific">Blomia tropicalis</name>
    <name type="common">Mite</name>
    <dbReference type="NCBI Taxonomy" id="40697"/>
    <lineage>
        <taxon>Eukaryota</taxon>
        <taxon>Metazoa</taxon>
        <taxon>Ecdysozoa</taxon>
        <taxon>Arthropoda</taxon>
        <taxon>Chelicerata</taxon>
        <taxon>Arachnida</taxon>
        <taxon>Acari</taxon>
        <taxon>Acariformes</taxon>
        <taxon>Sarcoptiformes</taxon>
        <taxon>Astigmata</taxon>
        <taxon>Glycyphagoidea</taxon>
        <taxon>Echimyopodidae</taxon>
        <taxon>Blomia</taxon>
    </lineage>
</organism>
<keyword evidence="7" id="KW-1185">Reference proteome</keyword>
<dbReference type="InterPro" id="IPR026906">
    <property type="entry name" value="LRR_5"/>
</dbReference>
<evidence type="ECO:0000313" key="7">
    <source>
        <dbReference type="Proteomes" id="UP001142055"/>
    </source>
</evidence>
<dbReference type="Proteomes" id="UP001142055">
    <property type="component" value="Chromosome 1"/>
</dbReference>
<feature type="compositionally biased region" description="Basic and acidic residues" evidence="3">
    <location>
        <begin position="775"/>
        <end position="795"/>
    </location>
</feature>
<dbReference type="InterPro" id="IPR000408">
    <property type="entry name" value="Reg_chr_condens"/>
</dbReference>
<feature type="repeat" description="RCC1" evidence="2">
    <location>
        <begin position="1079"/>
        <end position="1139"/>
    </location>
</feature>
<feature type="repeat" description="RCC1" evidence="2">
    <location>
        <begin position="1003"/>
        <end position="1078"/>
    </location>
</feature>
<feature type="region of interest" description="Disordered" evidence="3">
    <location>
        <begin position="840"/>
        <end position="899"/>
    </location>
</feature>
<dbReference type="PROSITE" id="PS50012">
    <property type="entry name" value="RCC1_3"/>
    <property type="match status" value="5"/>
</dbReference>
<accession>A0A9Q0RRN9</accession>
<dbReference type="InterPro" id="IPR009091">
    <property type="entry name" value="RCC1/BLIP-II"/>
</dbReference>
<feature type="compositionally biased region" description="Acidic residues" evidence="3">
    <location>
        <begin position="1029"/>
        <end position="1040"/>
    </location>
</feature>
<feature type="compositionally biased region" description="Low complexity" evidence="3">
    <location>
        <begin position="458"/>
        <end position="476"/>
    </location>
</feature>
<dbReference type="PANTHER" id="PTHR22872">
    <property type="entry name" value="BTK-BINDING PROTEIN-RELATED"/>
    <property type="match status" value="1"/>
</dbReference>
<keyword evidence="4" id="KW-0812">Transmembrane</keyword>
<evidence type="ECO:0000256" key="4">
    <source>
        <dbReference type="SAM" id="Phobius"/>
    </source>
</evidence>
<feature type="compositionally biased region" description="Basic and acidic residues" evidence="3">
    <location>
        <begin position="623"/>
        <end position="635"/>
    </location>
</feature>
<reference evidence="6" key="1">
    <citation type="submission" date="2022-12" db="EMBL/GenBank/DDBJ databases">
        <title>Genome assemblies of Blomia tropicalis.</title>
        <authorList>
            <person name="Cui Y."/>
        </authorList>
    </citation>
    <scope>NUCLEOTIDE SEQUENCE</scope>
    <source>
        <tissue evidence="6">Adult mites</tissue>
    </source>
</reference>
<feature type="compositionally biased region" description="Low complexity" evidence="3">
    <location>
        <begin position="544"/>
        <end position="559"/>
    </location>
</feature>
<dbReference type="SUPFAM" id="SSF50985">
    <property type="entry name" value="RCC1/BLIP-II"/>
    <property type="match status" value="1"/>
</dbReference>
<dbReference type="InterPro" id="IPR051625">
    <property type="entry name" value="Signaling_Regulatory_Domain"/>
</dbReference>
<feature type="compositionally biased region" description="Basic residues" evidence="3">
    <location>
        <begin position="850"/>
        <end position="866"/>
    </location>
</feature>
<feature type="region of interest" description="Disordered" evidence="3">
    <location>
        <begin position="425"/>
        <end position="476"/>
    </location>
</feature>
<protein>
    <recommendedName>
        <fullName evidence="5">RCC1-like domain-containing protein</fullName>
    </recommendedName>
</protein>
<sequence length="1387" mass="155581">MYHYQKLRMNVHQTSTLKRMMNMIVAVSLIVTLILLPVIEAKCPSREQSFCLQVDGFDTIILDGNKFHDIKMVFERISFLFEDSGETKELDQLYLYNNHHIKTLDRNAFGEFRFRRIVIENCTNLHRLHVDAFNGTRHVLKSLKINSIAINNLTQEDFFEALNSLEQLEELDLRNHRILKIRPYSFRQPRLTKLQLGGPLEELDNNVFFYLDSIRIIELSKSIRRIKKHAFDFKAVNNKSIDVYLDGKLGSIERGTFTSASRPLTINLYLSKMATFDASVFRPVLMAPIAHEILFHGHPNEMPDPCQLAWLFRHKFKGVVTFKDEPMINGNFFDAWKCSHNTPIDDGGNEVHEFDNMNQAGINATHNDACGGLLQRTYTLLATYILFDLCFILCIHIVFQIMSTRPRRTARTAAAVASAANEELLTKTNNKTSNTGDASTKTTKNKNKNKKAIAVSDTSEVPESTTTESAEVASTSKPKVPRKKIVKTIDELAPVPETMPISTKKRGAKKTNGIKLDESAPKEQVDETPVEVKTTKRIKAPVQTKAASTKSTSTRPTRSNSRKAYEEVPIEAIEAEEEFATKPKSNSRRAKVLINVEPSEEDVPSSSATKKATSTRTNNKKVKFTEETDVKEISVYKENIQVKSKSITKKTNDVEPKPTRSRSKKQTVEMEQIEPTNEQPSPDEEVPIVEIPKRNNRKRAINAIESEPTKSTVTKTKRNANKVVEVATVNIDSKPDTKPIRKGRSARKIDDDTDKQSQPATSSESSNVPSKSTRTKREPRTKKTIENVDKDEQKETEIVKVFSGTIIIPKSPHIEPIESVQQSASNTGLKNDDENVKVVTESHKKESNRKQIKAPAKKKVVSSKAKKKDDDNMQKQLQVDDPTVLNTAMDIDGEKSSKPELEVGKTIGELIQNGTNDNDESDVSLKRKLMEDEIVQTKRARFEFISGNLYTLGDEIVGELGPRMKEYKGKRVKALEPSQVKLATKVKQVACGAYHTIVITEDGKVISFGCNDDASLGRITARPEMKSNDEDENEEDDDDYEDYEEKMCSKPLPVEGEIHSKVIKISAGDIHAAALDEDGNVFIWGNLKDESNKIGLFSDDQKNHSDYLPTSLPRKIDLNGKKVVDIASGNHHFIMLTDDNQVYSMGEGSKGQLGRIEVADLNSIASNRDLFIKPAPVKFSETVNIDRIFASQWCSYALTDDGKLYAWGLNNYYQLGFKTEKAVEFDHDNSLNGMNSLLIELFPTRVLIVDSTSKIIAVSCGQQHVVLLDENGQVYSCGNALYGRLGHGKKFVDNCGDGACLDTFKKIDQSNFANDRVKFIECGDFSSFAITETGQLYSWGQASSHIGARELEDRYEPTLIAGLFVNDVQFFSGSSSAQYGGWIGDLK</sequence>
<dbReference type="InterPro" id="IPR032675">
    <property type="entry name" value="LRR_dom_sf"/>
</dbReference>